<dbReference type="Gene3D" id="1.10.287.110">
    <property type="entry name" value="DnaJ domain"/>
    <property type="match status" value="1"/>
</dbReference>
<dbReference type="Proteomes" id="UP000236151">
    <property type="component" value="Unassembled WGS sequence"/>
</dbReference>
<dbReference type="GO" id="GO:0006260">
    <property type="term" value="P:DNA replication"/>
    <property type="evidence" value="ECO:0007669"/>
    <property type="project" value="UniProtKB-KW"/>
</dbReference>
<evidence type="ECO:0000313" key="5">
    <source>
        <dbReference type="Proteomes" id="UP000236151"/>
    </source>
</evidence>
<dbReference type="OrthoDB" id="1738492at2"/>
<organism evidence="4 5">
    <name type="scientific">Clostridium thermosuccinogenes</name>
    <dbReference type="NCBI Taxonomy" id="84032"/>
    <lineage>
        <taxon>Bacteria</taxon>
        <taxon>Bacillati</taxon>
        <taxon>Bacillota</taxon>
        <taxon>Clostridia</taxon>
        <taxon>Eubacteriales</taxon>
        <taxon>Clostridiaceae</taxon>
        <taxon>Clostridium</taxon>
    </lineage>
</organism>
<dbReference type="RefSeq" id="WP_103081712.1">
    <property type="nucleotide sequence ID" value="NZ_CP021850.1"/>
</dbReference>
<keyword evidence="1" id="KW-0235">DNA replication</keyword>
<dbReference type="PROSITE" id="PS50076">
    <property type="entry name" value="DNAJ_2"/>
    <property type="match status" value="1"/>
</dbReference>
<sequence length="291" mass="33232">MSEAKNNYEILGLKQGATREEIEKKYDILLKAYRAKKISGELSEEDEKEWNAITEAYRELVEYKSKSAMKPEPISPFHEKVNKLIRKMGMDDKKVNNFFHYHSKHILIGIIVLIVLAVSIRSCVTAVQPDFNIVFIGEFFMNDTEAMAEKIKTGVPDIKEPGIQIMTISKSGDAENAQMDYAARMKIMAMMGTAEIDVMILDKTQFEIYGKQEALMDLQSFVEEAQISDELTKDCWLEIEETKEVHLYGIDVSESEFFKDLNLFGEEKIAAIAANTQNYDKAVKVIELLLE</sequence>
<reference evidence="5" key="1">
    <citation type="submission" date="2017-06" db="EMBL/GenBank/DDBJ databases">
        <title>Investigating the central metabolism of Clostridium thermosuccinogenes.</title>
        <authorList>
            <person name="Koendjbiharie J.G."/>
            <person name="Van Kranenburg R."/>
            <person name="Vriesendorp B."/>
        </authorList>
    </citation>
    <scope>NUCLEOTIDE SEQUENCE [LARGE SCALE GENOMIC DNA]</scope>
    <source>
        <strain evidence="5">DSM 5806</strain>
    </source>
</reference>
<keyword evidence="5" id="KW-1185">Reference proteome</keyword>
<accession>A0A2K2FIR2</accession>
<gene>
    <name evidence="4" type="ORF">CDQ84_10560</name>
</gene>
<evidence type="ECO:0000313" key="4">
    <source>
        <dbReference type="EMBL" id="PNT98677.1"/>
    </source>
</evidence>
<feature type="domain" description="J" evidence="3">
    <location>
        <begin position="6"/>
        <end position="65"/>
    </location>
</feature>
<comment type="caution">
    <text evidence="4">The sequence shown here is derived from an EMBL/GenBank/DDBJ whole genome shotgun (WGS) entry which is preliminary data.</text>
</comment>
<feature type="transmembrane region" description="Helical" evidence="2">
    <location>
        <begin position="106"/>
        <end position="127"/>
    </location>
</feature>
<dbReference type="SUPFAM" id="SSF46565">
    <property type="entry name" value="Chaperone J-domain"/>
    <property type="match status" value="1"/>
</dbReference>
<dbReference type="AlphaFoldDB" id="A0A2K2FIR2"/>
<dbReference type="CDD" id="cd06257">
    <property type="entry name" value="DnaJ"/>
    <property type="match status" value="1"/>
</dbReference>
<dbReference type="KEGG" id="cthd:CDO33_17885"/>
<keyword evidence="2" id="KW-1133">Transmembrane helix</keyword>
<protein>
    <recommendedName>
        <fullName evidence="3">J domain-containing protein</fullName>
    </recommendedName>
</protein>
<dbReference type="InterPro" id="IPR036869">
    <property type="entry name" value="J_dom_sf"/>
</dbReference>
<evidence type="ECO:0000256" key="1">
    <source>
        <dbReference type="ARBA" id="ARBA00022705"/>
    </source>
</evidence>
<evidence type="ECO:0000259" key="3">
    <source>
        <dbReference type="PROSITE" id="PS50076"/>
    </source>
</evidence>
<keyword evidence="2" id="KW-0812">Transmembrane</keyword>
<name>A0A2K2FIR2_9CLOT</name>
<dbReference type="EMBL" id="NIOJ01000025">
    <property type="protein sequence ID" value="PNT98677.1"/>
    <property type="molecule type" value="Genomic_DNA"/>
</dbReference>
<dbReference type="InterPro" id="IPR001623">
    <property type="entry name" value="DnaJ_domain"/>
</dbReference>
<evidence type="ECO:0000256" key="2">
    <source>
        <dbReference type="SAM" id="Phobius"/>
    </source>
</evidence>
<keyword evidence="2" id="KW-0472">Membrane</keyword>
<proteinExistence type="predicted"/>
<dbReference type="Gene3D" id="3.40.190.10">
    <property type="entry name" value="Periplasmic binding protein-like II"/>
    <property type="match status" value="1"/>
</dbReference>